<dbReference type="InterPro" id="IPR013762">
    <property type="entry name" value="Integrase-like_cat_sf"/>
</dbReference>
<dbReference type="GO" id="GO:0003677">
    <property type="term" value="F:DNA binding"/>
    <property type="evidence" value="ECO:0007669"/>
    <property type="project" value="UniProtKB-KW"/>
</dbReference>
<evidence type="ECO:0000256" key="1">
    <source>
        <dbReference type="ARBA" id="ARBA00008857"/>
    </source>
</evidence>
<dbReference type="PROSITE" id="PS51898">
    <property type="entry name" value="TYR_RECOMBINASE"/>
    <property type="match status" value="1"/>
</dbReference>
<dbReference type="InterPro" id="IPR011010">
    <property type="entry name" value="DNA_brk_join_enz"/>
</dbReference>
<protein>
    <submittedName>
        <fullName evidence="5">Site-specific recombinase XerD</fullName>
    </submittedName>
</protein>
<dbReference type="STRING" id="1484053.SAMN05444274_102457"/>
<keyword evidence="2" id="KW-0238">DNA-binding</keyword>
<dbReference type="OrthoDB" id="107900at2"/>
<name>A0A1M4WIL7_9BACT</name>
<dbReference type="InterPro" id="IPR050090">
    <property type="entry name" value="Tyrosine_recombinase_XerCD"/>
</dbReference>
<dbReference type="Gene3D" id="1.10.443.10">
    <property type="entry name" value="Intergrase catalytic core"/>
    <property type="match status" value="1"/>
</dbReference>
<keyword evidence="3" id="KW-0233">DNA recombination</keyword>
<keyword evidence="6" id="KW-1185">Reference proteome</keyword>
<dbReference type="PANTHER" id="PTHR30349">
    <property type="entry name" value="PHAGE INTEGRASE-RELATED"/>
    <property type="match status" value="1"/>
</dbReference>
<evidence type="ECO:0000259" key="4">
    <source>
        <dbReference type="PROSITE" id="PS51898"/>
    </source>
</evidence>
<feature type="domain" description="Tyr recombinase" evidence="4">
    <location>
        <begin position="142"/>
        <end position="333"/>
    </location>
</feature>
<dbReference type="Pfam" id="PF00589">
    <property type="entry name" value="Phage_integrase"/>
    <property type="match status" value="1"/>
</dbReference>
<evidence type="ECO:0000313" key="6">
    <source>
        <dbReference type="Proteomes" id="UP000184164"/>
    </source>
</evidence>
<sequence>MSYLNYQTMRTKNSIKSSIPQQAKDLARYTYDWINIHIPSLKTSSCHTERSYRLSLSLYGRFLESNKGITPFNLNGECFSVEKLNEWRTWLKQERGVCNGTCNNRMAAIKSLLEYIGGRNPAYSYLYIRASEHIHSLREPKRKVNGMSRNAVQAVFAVPDTTTRIGLRDLVLMMLSYGVAARIDEILSLKVLDIHLEAKEPFVILHGKGGRIRSIYLQKRLVEWLERYLKLFHKTNPKQDDFLFYSPCHGTRGKLTQPAISKRLKLYAKKAHERCKEVPLDLHSHLWRHSMACHWREDNINIVEIKELMGHSSLQSTMIYQDVTEEQKKAAIETLEDTVTKSMRKKWKLPENKGLAALFGMKIE</sequence>
<dbReference type="EMBL" id="FQUM01000002">
    <property type="protein sequence ID" value="SHE81054.1"/>
    <property type="molecule type" value="Genomic_DNA"/>
</dbReference>
<dbReference type="SUPFAM" id="SSF56349">
    <property type="entry name" value="DNA breaking-rejoining enzymes"/>
    <property type="match status" value="1"/>
</dbReference>
<dbReference type="InterPro" id="IPR010998">
    <property type="entry name" value="Integrase_recombinase_N"/>
</dbReference>
<dbReference type="InterPro" id="IPR002104">
    <property type="entry name" value="Integrase_catalytic"/>
</dbReference>
<evidence type="ECO:0000313" key="5">
    <source>
        <dbReference type="EMBL" id="SHE81054.1"/>
    </source>
</evidence>
<dbReference type="GO" id="GO:0015074">
    <property type="term" value="P:DNA integration"/>
    <property type="evidence" value="ECO:0007669"/>
    <property type="project" value="InterPro"/>
</dbReference>
<dbReference type="Gene3D" id="1.10.150.130">
    <property type="match status" value="1"/>
</dbReference>
<evidence type="ECO:0000256" key="2">
    <source>
        <dbReference type="ARBA" id="ARBA00023125"/>
    </source>
</evidence>
<proteinExistence type="inferred from homology"/>
<comment type="similarity">
    <text evidence="1">Belongs to the 'phage' integrase family.</text>
</comment>
<reference evidence="5 6" key="1">
    <citation type="submission" date="2016-11" db="EMBL/GenBank/DDBJ databases">
        <authorList>
            <person name="Jaros S."/>
            <person name="Januszkiewicz K."/>
            <person name="Wedrychowicz H."/>
        </authorList>
    </citation>
    <scope>NUCLEOTIDE SEQUENCE [LARGE SCALE GENOMIC DNA]</scope>
    <source>
        <strain evidence="5 6">DSM 26910</strain>
    </source>
</reference>
<evidence type="ECO:0000256" key="3">
    <source>
        <dbReference type="ARBA" id="ARBA00023172"/>
    </source>
</evidence>
<dbReference type="Proteomes" id="UP000184164">
    <property type="component" value="Unassembled WGS sequence"/>
</dbReference>
<dbReference type="GO" id="GO:0006310">
    <property type="term" value="P:DNA recombination"/>
    <property type="evidence" value="ECO:0007669"/>
    <property type="project" value="UniProtKB-KW"/>
</dbReference>
<gene>
    <name evidence="5" type="ORF">SAMN05444274_102457</name>
</gene>
<dbReference type="PANTHER" id="PTHR30349:SF41">
    <property type="entry name" value="INTEGRASE_RECOMBINASE PROTEIN MJ0367-RELATED"/>
    <property type="match status" value="1"/>
</dbReference>
<accession>A0A1M4WIL7</accession>
<organism evidence="5 6">
    <name type="scientific">Mariniphaga anaerophila</name>
    <dbReference type="NCBI Taxonomy" id="1484053"/>
    <lineage>
        <taxon>Bacteria</taxon>
        <taxon>Pseudomonadati</taxon>
        <taxon>Bacteroidota</taxon>
        <taxon>Bacteroidia</taxon>
        <taxon>Marinilabiliales</taxon>
        <taxon>Prolixibacteraceae</taxon>
        <taxon>Mariniphaga</taxon>
    </lineage>
</organism>
<dbReference type="AlphaFoldDB" id="A0A1M4WIL7"/>